<evidence type="ECO:0000313" key="2">
    <source>
        <dbReference type="Proteomes" id="UP000589716"/>
    </source>
</evidence>
<comment type="caution">
    <text evidence="1">The sequence shown here is derived from an EMBL/GenBank/DDBJ whole genome shotgun (WGS) entry which is preliminary data.</text>
</comment>
<sequence length="165" mass="17653">MALFDVLQQILNSAKAPEPQQIDQITREASRDELKSSVGEALRSKETPQLSQIVADMFERASPQDRADILNTLVEKLGPGALAGVAGGALAGHEGPDSPVVTVDKATTITPEQVRDVVTTARTADEPGVFDRVSDFYAQHPDLVKTLGAGALMIALARMKNSMMR</sequence>
<proteinExistence type="predicted"/>
<protein>
    <submittedName>
        <fullName evidence="1">Uncharacterized protein</fullName>
    </submittedName>
</protein>
<reference evidence="1 2" key="1">
    <citation type="submission" date="2020-07" db="EMBL/GenBank/DDBJ databases">
        <authorList>
            <person name="Maaloum M."/>
        </authorList>
    </citation>
    <scope>NUCLEOTIDE SEQUENCE [LARGE SCALE GENOMIC DNA]</scope>
    <source>
        <strain evidence="1 2">GCS-AN-3</strain>
    </source>
</reference>
<keyword evidence="2" id="KW-1185">Reference proteome</keyword>
<name>A0A853INC9_9BURK</name>
<dbReference type="EMBL" id="JACCKX010000001">
    <property type="protein sequence ID" value="NZA01946.1"/>
    <property type="molecule type" value="Genomic_DNA"/>
</dbReference>
<dbReference type="RefSeq" id="WP_180550336.1">
    <property type="nucleotide sequence ID" value="NZ_JACCKX010000001.1"/>
</dbReference>
<organism evidence="1 2">
    <name type="scientific">Ottowia beijingensis</name>
    <dbReference type="NCBI Taxonomy" id="1207057"/>
    <lineage>
        <taxon>Bacteria</taxon>
        <taxon>Pseudomonadati</taxon>
        <taxon>Pseudomonadota</taxon>
        <taxon>Betaproteobacteria</taxon>
        <taxon>Burkholderiales</taxon>
        <taxon>Comamonadaceae</taxon>
        <taxon>Ottowia</taxon>
    </lineage>
</organism>
<accession>A0A853INC9</accession>
<evidence type="ECO:0000313" key="1">
    <source>
        <dbReference type="EMBL" id="NZA01946.1"/>
    </source>
</evidence>
<dbReference type="AlphaFoldDB" id="A0A853INC9"/>
<dbReference type="Proteomes" id="UP000589716">
    <property type="component" value="Unassembled WGS sequence"/>
</dbReference>
<gene>
    <name evidence="1" type="ORF">H0I39_09585</name>
</gene>